<evidence type="ECO:0000256" key="1">
    <source>
        <dbReference type="ARBA" id="ARBA00002949"/>
    </source>
</evidence>
<reference evidence="13 14" key="1">
    <citation type="journal article" date="2017" name="Front. Microbiol.">
        <title>Genome Sequence of Desulfurella amilsii Strain TR1 and Comparative Genomics of Desulfurellaceae Family.</title>
        <authorList>
            <person name="Florentino A.P."/>
            <person name="Stams A.J."/>
            <person name="Sanchez-Andrea I."/>
        </authorList>
    </citation>
    <scope>NUCLEOTIDE SEQUENCE [LARGE SCALE GENOMIC DNA]</scope>
    <source>
        <strain evidence="13 14">TR1</strain>
    </source>
</reference>
<dbReference type="PANTHER" id="PTHR30183:SF8">
    <property type="entry name" value="MOLYBDENUM TRANSPORT SYSTEM PERMEASE"/>
    <property type="match status" value="1"/>
</dbReference>
<dbReference type="CDD" id="cd06261">
    <property type="entry name" value="TM_PBP2"/>
    <property type="match status" value="1"/>
</dbReference>
<dbReference type="STRING" id="1562698.DESAMIL20_1270"/>
<evidence type="ECO:0000256" key="6">
    <source>
        <dbReference type="ARBA" id="ARBA00022505"/>
    </source>
</evidence>
<evidence type="ECO:0000256" key="11">
    <source>
        <dbReference type="RuleBase" id="RU365097"/>
    </source>
</evidence>
<evidence type="ECO:0000259" key="12">
    <source>
        <dbReference type="PROSITE" id="PS50928"/>
    </source>
</evidence>
<dbReference type="PANTHER" id="PTHR30183">
    <property type="entry name" value="MOLYBDENUM TRANSPORT SYSTEM PERMEASE PROTEIN MODB"/>
    <property type="match status" value="1"/>
</dbReference>
<evidence type="ECO:0000256" key="9">
    <source>
        <dbReference type="ARBA" id="ARBA00023136"/>
    </source>
</evidence>
<dbReference type="GO" id="GO:0005886">
    <property type="term" value="C:plasma membrane"/>
    <property type="evidence" value="ECO:0007669"/>
    <property type="project" value="UniProtKB-SubCell"/>
</dbReference>
<keyword evidence="5 11" id="KW-1003">Cell membrane</keyword>
<evidence type="ECO:0000256" key="5">
    <source>
        <dbReference type="ARBA" id="ARBA00022475"/>
    </source>
</evidence>
<dbReference type="AlphaFoldDB" id="A0A1X4XW08"/>
<dbReference type="Proteomes" id="UP000194141">
    <property type="component" value="Unassembled WGS sequence"/>
</dbReference>
<dbReference type="GO" id="GO:0015098">
    <property type="term" value="F:molybdate ion transmembrane transporter activity"/>
    <property type="evidence" value="ECO:0007669"/>
    <property type="project" value="UniProtKB-UniRule"/>
</dbReference>
<dbReference type="NCBIfam" id="TIGR02141">
    <property type="entry name" value="modB_ABC"/>
    <property type="match status" value="1"/>
</dbReference>
<comment type="subcellular location">
    <subcellularLocation>
        <location evidence="2 10">Cell membrane</location>
        <topology evidence="2 10">Multi-pass membrane protein</topology>
    </subcellularLocation>
</comment>
<evidence type="ECO:0000256" key="3">
    <source>
        <dbReference type="ARBA" id="ARBA00007069"/>
    </source>
</evidence>
<dbReference type="SUPFAM" id="SSF161098">
    <property type="entry name" value="MetI-like"/>
    <property type="match status" value="1"/>
</dbReference>
<dbReference type="OrthoDB" id="9795403at2"/>
<evidence type="ECO:0000313" key="13">
    <source>
        <dbReference type="EMBL" id="OSS41717.1"/>
    </source>
</evidence>
<evidence type="ECO:0000256" key="10">
    <source>
        <dbReference type="RuleBase" id="RU363032"/>
    </source>
</evidence>
<feature type="transmembrane region" description="Helical" evidence="10">
    <location>
        <begin position="79"/>
        <end position="100"/>
    </location>
</feature>
<comment type="caution">
    <text evidence="11">Lacks conserved residue(s) required for the propagation of feature annotation.</text>
</comment>
<dbReference type="EMBL" id="MDSU01000018">
    <property type="protein sequence ID" value="OSS41717.1"/>
    <property type="molecule type" value="Genomic_DNA"/>
</dbReference>
<dbReference type="PROSITE" id="PS50928">
    <property type="entry name" value="ABC_TM1"/>
    <property type="match status" value="1"/>
</dbReference>
<evidence type="ECO:0000256" key="7">
    <source>
        <dbReference type="ARBA" id="ARBA00022692"/>
    </source>
</evidence>
<dbReference type="InterPro" id="IPR035906">
    <property type="entry name" value="MetI-like_sf"/>
</dbReference>
<keyword evidence="4 10" id="KW-0813">Transport</keyword>
<keyword evidence="9 10" id="KW-0472">Membrane</keyword>
<comment type="function">
    <text evidence="1 11">Part of the binding-protein-dependent transport system for molybdenum; probably responsible for the translocation of the substrate across the membrane.</text>
</comment>
<feature type="transmembrane region" description="Helical" evidence="10">
    <location>
        <begin position="12"/>
        <end position="34"/>
    </location>
</feature>
<organism evidence="13 14">
    <name type="scientific">Desulfurella amilsii</name>
    <dbReference type="NCBI Taxonomy" id="1562698"/>
    <lineage>
        <taxon>Bacteria</taxon>
        <taxon>Pseudomonadati</taxon>
        <taxon>Campylobacterota</taxon>
        <taxon>Desulfurellia</taxon>
        <taxon>Desulfurellales</taxon>
        <taxon>Desulfurellaceae</taxon>
        <taxon>Desulfurella</taxon>
    </lineage>
</organism>
<keyword evidence="14" id="KW-1185">Reference proteome</keyword>
<dbReference type="Pfam" id="PF00528">
    <property type="entry name" value="BPD_transp_1"/>
    <property type="match status" value="1"/>
</dbReference>
<feature type="transmembrane region" description="Helical" evidence="10">
    <location>
        <begin position="46"/>
        <end position="67"/>
    </location>
</feature>
<evidence type="ECO:0000256" key="4">
    <source>
        <dbReference type="ARBA" id="ARBA00022448"/>
    </source>
</evidence>
<evidence type="ECO:0000313" key="14">
    <source>
        <dbReference type="Proteomes" id="UP000194141"/>
    </source>
</evidence>
<keyword evidence="6 11" id="KW-0500">Molybdenum</keyword>
<dbReference type="RefSeq" id="WP_086033952.1">
    <property type="nucleotide sequence ID" value="NZ_MDSU01000018.1"/>
</dbReference>
<accession>A0A1X4XW08</accession>
<dbReference type="InterPro" id="IPR000515">
    <property type="entry name" value="MetI-like"/>
</dbReference>
<evidence type="ECO:0000256" key="2">
    <source>
        <dbReference type="ARBA" id="ARBA00004651"/>
    </source>
</evidence>
<keyword evidence="8 10" id="KW-1133">Transmembrane helix</keyword>
<comment type="caution">
    <text evidence="13">The sequence shown here is derived from an EMBL/GenBank/DDBJ whole genome shotgun (WGS) entry which is preliminary data.</text>
</comment>
<dbReference type="Gene3D" id="1.10.3720.10">
    <property type="entry name" value="MetI-like"/>
    <property type="match status" value="1"/>
</dbReference>
<keyword evidence="7 10" id="KW-0812">Transmembrane</keyword>
<sequence>MGDFLLPLYLTFKLATIATIVLFLIGIFVAYFLAYTNSPLRFLYEALVNIPLFLPPIVLGFYMLVLFSPASFLGKLLEYFGIKIVFSFSGLVVGSILYSFPFMVNPLVSGFRALPKSLKEAAYTLGKTKLETFFKVLLPNIKPSILSAVVLTFVHTIGEFGVVLMIGGNIPGVTKVASIAIFDASMALNYKLANFYSFLLSLVSLSFLMFVFFLNKKFVSNDRN</sequence>
<feature type="transmembrane region" description="Helical" evidence="10">
    <location>
        <begin position="195"/>
        <end position="214"/>
    </location>
</feature>
<name>A0A1X4XW08_9BACT</name>
<gene>
    <name evidence="13" type="ORF">DESAMIL20_1270</name>
</gene>
<comment type="similarity">
    <text evidence="3 11">Belongs to the binding-protein-dependent transport system permease family. CysTW subfamily.</text>
</comment>
<evidence type="ECO:0000256" key="8">
    <source>
        <dbReference type="ARBA" id="ARBA00022989"/>
    </source>
</evidence>
<protein>
    <recommendedName>
        <fullName evidence="11">Molybdenum transport system permease</fullName>
    </recommendedName>
</protein>
<proteinExistence type="inferred from homology"/>
<feature type="domain" description="ABC transmembrane type-1" evidence="12">
    <location>
        <begin position="8"/>
        <end position="211"/>
    </location>
</feature>
<dbReference type="InterPro" id="IPR011867">
    <property type="entry name" value="ModB_ABC"/>
</dbReference>